<name>A0A1M6GSG4_9FLAO</name>
<gene>
    <name evidence="3" type="ORF">SAMN04487908_1102</name>
</gene>
<proteinExistence type="predicted"/>
<accession>A0A1M6GSG4</accession>
<reference evidence="4" key="1">
    <citation type="submission" date="2016-11" db="EMBL/GenBank/DDBJ databases">
        <authorList>
            <person name="Varghese N."/>
            <person name="Submissions S."/>
        </authorList>
    </citation>
    <scope>NUCLEOTIDE SEQUENCE [LARGE SCALE GENOMIC DNA]</scope>
    <source>
        <strain evidence="4">DSM 26349</strain>
    </source>
</reference>
<feature type="domain" description="Secretion system C-terminal sorting" evidence="2">
    <location>
        <begin position="49"/>
        <end position="124"/>
    </location>
</feature>
<protein>
    <submittedName>
        <fullName evidence="3">Por secretion system C-terminal sorting domain-containing protein</fullName>
    </submittedName>
</protein>
<sequence>MQVYPKYFAIHLFKVDGDEPLSAATDRFIIGAEQRLAIDDNSLLSGISLFPNPLNGNLFYINAPNLNGEELTVSISDLTGRSISEKTLECRDNTIIVPMGDTIASGVYMVTLKHGGEIITYKLIKT</sequence>
<evidence type="ECO:0000313" key="3">
    <source>
        <dbReference type="EMBL" id="SHJ12898.1"/>
    </source>
</evidence>
<evidence type="ECO:0000313" key="4">
    <source>
        <dbReference type="Proteomes" id="UP000184172"/>
    </source>
</evidence>
<dbReference type="Pfam" id="PF18962">
    <property type="entry name" value="Por_Secre_tail"/>
    <property type="match status" value="1"/>
</dbReference>
<evidence type="ECO:0000256" key="1">
    <source>
        <dbReference type="ARBA" id="ARBA00022729"/>
    </source>
</evidence>
<dbReference type="NCBIfam" id="TIGR04183">
    <property type="entry name" value="Por_Secre_tail"/>
    <property type="match status" value="1"/>
</dbReference>
<dbReference type="Proteomes" id="UP000184172">
    <property type="component" value="Unassembled WGS sequence"/>
</dbReference>
<dbReference type="InterPro" id="IPR026444">
    <property type="entry name" value="Secre_tail"/>
</dbReference>
<dbReference type="RefSeq" id="WP_073217470.1">
    <property type="nucleotide sequence ID" value="NZ_FNNS01000010.1"/>
</dbReference>
<organism evidence="3 4">
    <name type="scientific">Aequorivita viscosa</name>
    <dbReference type="NCBI Taxonomy" id="797419"/>
    <lineage>
        <taxon>Bacteria</taxon>
        <taxon>Pseudomonadati</taxon>
        <taxon>Bacteroidota</taxon>
        <taxon>Flavobacteriia</taxon>
        <taxon>Flavobacteriales</taxon>
        <taxon>Flavobacteriaceae</taxon>
        <taxon>Aequorivita</taxon>
    </lineage>
</organism>
<keyword evidence="1" id="KW-0732">Signal</keyword>
<evidence type="ECO:0000259" key="2">
    <source>
        <dbReference type="Pfam" id="PF18962"/>
    </source>
</evidence>
<dbReference type="AlphaFoldDB" id="A0A1M6GSG4"/>
<keyword evidence="4" id="KW-1185">Reference proteome</keyword>
<dbReference type="EMBL" id="FQYV01000010">
    <property type="protein sequence ID" value="SHJ12898.1"/>
    <property type="molecule type" value="Genomic_DNA"/>
</dbReference>
<dbReference type="OrthoDB" id="9800955at2"/>